<organism evidence="2 3">
    <name type="scientific">Bipolaris victoriae (strain FI3)</name>
    <name type="common">Victoria blight of oats agent</name>
    <name type="synonym">Cochliobolus victoriae</name>
    <dbReference type="NCBI Taxonomy" id="930091"/>
    <lineage>
        <taxon>Eukaryota</taxon>
        <taxon>Fungi</taxon>
        <taxon>Dikarya</taxon>
        <taxon>Ascomycota</taxon>
        <taxon>Pezizomycotina</taxon>
        <taxon>Dothideomycetes</taxon>
        <taxon>Pleosporomycetidae</taxon>
        <taxon>Pleosporales</taxon>
        <taxon>Pleosporineae</taxon>
        <taxon>Pleosporaceae</taxon>
        <taxon>Bipolaris</taxon>
    </lineage>
</organism>
<dbReference type="AlphaFoldDB" id="W7DZV6"/>
<dbReference type="Proteomes" id="UP000054337">
    <property type="component" value="Unassembled WGS sequence"/>
</dbReference>
<dbReference type="HOGENOM" id="CLU_184636_0_0_1"/>
<accession>W7DZV6</accession>
<protein>
    <recommendedName>
        <fullName evidence="4">CBM1 domain-containing protein</fullName>
    </recommendedName>
</protein>
<sequence>MKSSIVTITLTVFVVSGNAARCWSGGSGQNGCSGTQYWANWCAATTDDPGAAKGPANNNCEFKGNYANIGKLYCVCTTAYLNKHQLTLNKVHQICLM</sequence>
<dbReference type="EMBL" id="KI968979">
    <property type="protein sequence ID" value="EUN20499.1"/>
    <property type="molecule type" value="Genomic_DNA"/>
</dbReference>
<dbReference type="RefSeq" id="XP_014550073.1">
    <property type="nucleotide sequence ID" value="XM_014694587.1"/>
</dbReference>
<gene>
    <name evidence="2" type="ORF">COCVIDRAFT_116541</name>
</gene>
<feature type="chain" id="PRO_5004890843" description="CBM1 domain-containing protein" evidence="1">
    <location>
        <begin position="20"/>
        <end position="97"/>
    </location>
</feature>
<keyword evidence="1" id="KW-0732">Signal</keyword>
<evidence type="ECO:0008006" key="4">
    <source>
        <dbReference type="Google" id="ProtNLM"/>
    </source>
</evidence>
<reference evidence="2 3" key="1">
    <citation type="journal article" date="2013" name="PLoS Genet.">
        <title>Comparative genome structure, secondary metabolite, and effector coding capacity across Cochliobolus pathogens.</title>
        <authorList>
            <person name="Condon B.J."/>
            <person name="Leng Y."/>
            <person name="Wu D."/>
            <person name="Bushley K.E."/>
            <person name="Ohm R.A."/>
            <person name="Otillar R."/>
            <person name="Martin J."/>
            <person name="Schackwitz W."/>
            <person name="Grimwood J."/>
            <person name="MohdZainudin N."/>
            <person name="Xue C."/>
            <person name="Wang R."/>
            <person name="Manning V.A."/>
            <person name="Dhillon B."/>
            <person name="Tu Z.J."/>
            <person name="Steffenson B.J."/>
            <person name="Salamov A."/>
            <person name="Sun H."/>
            <person name="Lowry S."/>
            <person name="LaButti K."/>
            <person name="Han J."/>
            <person name="Copeland A."/>
            <person name="Lindquist E."/>
            <person name="Barry K."/>
            <person name="Schmutz J."/>
            <person name="Baker S.E."/>
            <person name="Ciuffetti L.M."/>
            <person name="Grigoriev I.V."/>
            <person name="Zhong S."/>
            <person name="Turgeon B.G."/>
        </authorList>
    </citation>
    <scope>NUCLEOTIDE SEQUENCE [LARGE SCALE GENOMIC DNA]</scope>
    <source>
        <strain evidence="2 3">FI3</strain>
    </source>
</reference>
<proteinExistence type="predicted"/>
<feature type="signal peptide" evidence="1">
    <location>
        <begin position="1"/>
        <end position="19"/>
    </location>
</feature>
<dbReference type="GeneID" id="26250937"/>
<name>W7DZV6_BIPV3</name>
<evidence type="ECO:0000256" key="1">
    <source>
        <dbReference type="SAM" id="SignalP"/>
    </source>
</evidence>
<dbReference type="OrthoDB" id="10367164at2759"/>
<evidence type="ECO:0000313" key="3">
    <source>
        <dbReference type="Proteomes" id="UP000054337"/>
    </source>
</evidence>
<keyword evidence="3" id="KW-1185">Reference proteome</keyword>
<evidence type="ECO:0000313" key="2">
    <source>
        <dbReference type="EMBL" id="EUN20499.1"/>
    </source>
</evidence>